<reference evidence="1" key="1">
    <citation type="submission" date="2022-10" db="EMBL/GenBank/DDBJ databases">
        <title>WGS of marine actinomycetes from Thailand.</title>
        <authorList>
            <person name="Thawai C."/>
        </authorList>
    </citation>
    <scope>NUCLEOTIDE SEQUENCE</scope>
    <source>
        <strain evidence="1">SW21</strain>
    </source>
</reference>
<evidence type="ECO:0000313" key="1">
    <source>
        <dbReference type="EMBL" id="MCX2964179.1"/>
    </source>
</evidence>
<protein>
    <submittedName>
        <fullName evidence="1">Uncharacterized protein</fullName>
    </submittedName>
</protein>
<proteinExistence type="predicted"/>
<keyword evidence="2" id="KW-1185">Reference proteome</keyword>
<gene>
    <name evidence="1" type="ORF">OSB52_08765</name>
</gene>
<organism evidence="1 2">
    <name type="scientific">Gordonia aquimaris</name>
    <dbReference type="NCBI Taxonomy" id="2984863"/>
    <lineage>
        <taxon>Bacteria</taxon>
        <taxon>Bacillati</taxon>
        <taxon>Actinomycetota</taxon>
        <taxon>Actinomycetes</taxon>
        <taxon>Mycobacteriales</taxon>
        <taxon>Gordoniaceae</taxon>
        <taxon>Gordonia</taxon>
    </lineage>
</organism>
<dbReference type="RefSeq" id="WP_226513070.1">
    <property type="nucleotide sequence ID" value="NZ_JAPKFM010000006.1"/>
</dbReference>
<name>A0A9X3D346_9ACTN</name>
<comment type="caution">
    <text evidence="1">The sequence shown here is derived from an EMBL/GenBank/DDBJ whole genome shotgun (WGS) entry which is preliminary data.</text>
</comment>
<dbReference type="EMBL" id="JAPKFM010000006">
    <property type="protein sequence ID" value="MCX2964179.1"/>
    <property type="molecule type" value="Genomic_DNA"/>
</dbReference>
<accession>A0A9X3D346</accession>
<dbReference type="AlphaFoldDB" id="A0A9X3D346"/>
<evidence type="ECO:0000313" key="2">
    <source>
        <dbReference type="Proteomes" id="UP001143347"/>
    </source>
</evidence>
<sequence>MTNTDENLVQRRPRPRVAAAAARAAIEIREYDGRDVPDWLREVATRGASAEA</sequence>
<dbReference type="Proteomes" id="UP001143347">
    <property type="component" value="Unassembled WGS sequence"/>
</dbReference>